<accession>A0A0W0YRQ5</accession>
<gene>
    <name evidence="1" type="primary">yabJ</name>
    <name evidence="1" type="ORF">Lsan_2167</name>
</gene>
<organism evidence="1 2">
    <name type="scientific">Legionella santicrucis</name>
    <dbReference type="NCBI Taxonomy" id="45074"/>
    <lineage>
        <taxon>Bacteria</taxon>
        <taxon>Pseudomonadati</taxon>
        <taxon>Pseudomonadota</taxon>
        <taxon>Gammaproteobacteria</taxon>
        <taxon>Legionellales</taxon>
        <taxon>Legionellaceae</taxon>
        <taxon>Legionella</taxon>
    </lineage>
</organism>
<dbReference type="InterPro" id="IPR006175">
    <property type="entry name" value="YjgF/YER057c/UK114"/>
</dbReference>
<dbReference type="SUPFAM" id="SSF55298">
    <property type="entry name" value="YjgF-like"/>
    <property type="match status" value="1"/>
</dbReference>
<evidence type="ECO:0000313" key="1">
    <source>
        <dbReference type="EMBL" id="KTD59576.1"/>
    </source>
</evidence>
<protein>
    <submittedName>
        <fullName evidence="1">Enamine/imine deaminase</fullName>
        <ecNumber evidence="1">3.5.4.-</ecNumber>
    </submittedName>
</protein>
<reference evidence="1 2" key="1">
    <citation type="submission" date="2015-11" db="EMBL/GenBank/DDBJ databases">
        <title>Genomic analysis of 38 Legionella species identifies large and diverse effector repertoires.</title>
        <authorList>
            <person name="Burstein D."/>
            <person name="Amaro F."/>
            <person name="Zusman T."/>
            <person name="Lifshitz Z."/>
            <person name="Cohen O."/>
            <person name="Gilbert J.A."/>
            <person name="Pupko T."/>
            <person name="Shuman H.A."/>
            <person name="Segal G."/>
        </authorList>
    </citation>
    <scope>NUCLEOTIDE SEQUENCE [LARGE SCALE GENOMIC DNA]</scope>
    <source>
        <strain evidence="1 2">SC-63-C7</strain>
    </source>
</reference>
<dbReference type="PATRIC" id="fig|45074.5.peg.2318"/>
<dbReference type="Proteomes" id="UP000054703">
    <property type="component" value="Unassembled WGS sequence"/>
</dbReference>
<dbReference type="Pfam" id="PF01042">
    <property type="entry name" value="Ribonuc_L-PSP"/>
    <property type="match status" value="1"/>
</dbReference>
<dbReference type="OrthoDB" id="9799840at2"/>
<name>A0A0W0YRQ5_9GAMM</name>
<keyword evidence="1" id="KW-0378">Hydrolase</keyword>
<evidence type="ECO:0000313" key="2">
    <source>
        <dbReference type="Proteomes" id="UP000054703"/>
    </source>
</evidence>
<dbReference type="EMBL" id="LNYU01000053">
    <property type="protein sequence ID" value="KTD59576.1"/>
    <property type="molecule type" value="Genomic_DNA"/>
</dbReference>
<proteinExistence type="predicted"/>
<dbReference type="Gene3D" id="3.30.1330.40">
    <property type="entry name" value="RutC-like"/>
    <property type="match status" value="1"/>
</dbReference>
<dbReference type="GO" id="GO:0016787">
    <property type="term" value="F:hydrolase activity"/>
    <property type="evidence" value="ECO:0007669"/>
    <property type="project" value="UniProtKB-KW"/>
</dbReference>
<dbReference type="InterPro" id="IPR035959">
    <property type="entry name" value="RutC-like_sf"/>
</dbReference>
<sequence length="147" mass="16229">MDAKFELIQTLPKDIIEKNPQWNMPYVPAVKVNSGRPIYFSGVNAAPIYHSHPHQPAEFNALDFSVESQTHLTMSNLKTAVIAAGGQLNDIVQLIIFIVKVEQHGELIGKIVSDYFAGHICASTVVGIEQLFTDPRLILEITAVAYV</sequence>
<dbReference type="AlphaFoldDB" id="A0A0W0YRQ5"/>
<dbReference type="STRING" id="45074.Lsan_2167"/>
<keyword evidence="2" id="KW-1185">Reference proteome</keyword>
<comment type="caution">
    <text evidence="1">The sequence shown here is derived from an EMBL/GenBank/DDBJ whole genome shotgun (WGS) entry which is preliminary data.</text>
</comment>
<dbReference type="EC" id="3.5.4.-" evidence="1"/>
<dbReference type="RefSeq" id="WP_058514424.1">
    <property type="nucleotide sequence ID" value="NZ_CAAAIH010000037.1"/>
</dbReference>